<reference evidence="3 4" key="1">
    <citation type="journal article" date="2015" name="Genome Biol. Evol.">
        <title>Phylogenomic analyses indicate that early fungi evolved digesting cell walls of algal ancestors of land plants.</title>
        <authorList>
            <person name="Chang Y."/>
            <person name="Wang S."/>
            <person name="Sekimoto S."/>
            <person name="Aerts A.L."/>
            <person name="Choi C."/>
            <person name="Clum A."/>
            <person name="LaButti K.M."/>
            <person name="Lindquist E.A."/>
            <person name="Yee Ngan C."/>
            <person name="Ohm R.A."/>
            <person name="Salamov A.A."/>
            <person name="Grigoriev I.V."/>
            <person name="Spatafora J.W."/>
            <person name="Berbee M.L."/>
        </authorList>
    </citation>
    <scope>NUCLEOTIDE SEQUENCE [LARGE SCALE GENOMIC DNA]</scope>
    <source>
        <strain evidence="3 4">NRRL 28638</strain>
    </source>
</reference>
<gene>
    <name evidence="3" type="ORF">CONCODRAFT_13174</name>
</gene>
<feature type="transmembrane region" description="Helical" evidence="2">
    <location>
        <begin position="21"/>
        <end position="43"/>
    </location>
</feature>
<evidence type="ECO:0000256" key="2">
    <source>
        <dbReference type="SAM" id="Phobius"/>
    </source>
</evidence>
<evidence type="ECO:0000256" key="1">
    <source>
        <dbReference type="SAM" id="MobiDB-lite"/>
    </source>
</evidence>
<keyword evidence="2" id="KW-1133">Transmembrane helix</keyword>
<name>A0A137NR92_CONC2</name>
<keyword evidence="2" id="KW-0472">Membrane</keyword>
<evidence type="ECO:0000313" key="4">
    <source>
        <dbReference type="Proteomes" id="UP000070444"/>
    </source>
</evidence>
<proteinExistence type="predicted"/>
<keyword evidence="2" id="KW-0812">Transmembrane</keyword>
<evidence type="ECO:0000313" key="3">
    <source>
        <dbReference type="EMBL" id="KXN65286.1"/>
    </source>
</evidence>
<accession>A0A137NR92</accession>
<organism evidence="3 4">
    <name type="scientific">Conidiobolus coronatus (strain ATCC 28846 / CBS 209.66 / NRRL 28638)</name>
    <name type="common">Delacroixia coronata</name>
    <dbReference type="NCBI Taxonomy" id="796925"/>
    <lineage>
        <taxon>Eukaryota</taxon>
        <taxon>Fungi</taxon>
        <taxon>Fungi incertae sedis</taxon>
        <taxon>Zoopagomycota</taxon>
        <taxon>Entomophthoromycotina</taxon>
        <taxon>Entomophthoromycetes</taxon>
        <taxon>Entomophthorales</taxon>
        <taxon>Ancylistaceae</taxon>
        <taxon>Conidiobolus</taxon>
    </lineage>
</organism>
<feature type="region of interest" description="Disordered" evidence="1">
    <location>
        <begin position="80"/>
        <end position="99"/>
    </location>
</feature>
<sequence>MTYPYYSYNSSSTFGSSPADIFVFAFIIAVILFIFGGLFALIINHRKKKEESYINRFVFNSKLLFSSDLSIYKPINKKRRRKEKSARYNKLPPTPDEMV</sequence>
<dbReference type="Proteomes" id="UP000070444">
    <property type="component" value="Unassembled WGS sequence"/>
</dbReference>
<dbReference type="EMBL" id="KQ964921">
    <property type="protein sequence ID" value="KXN65286.1"/>
    <property type="molecule type" value="Genomic_DNA"/>
</dbReference>
<dbReference type="AlphaFoldDB" id="A0A137NR92"/>
<protein>
    <submittedName>
        <fullName evidence="3">Uncharacterized protein</fullName>
    </submittedName>
</protein>
<keyword evidence="4" id="KW-1185">Reference proteome</keyword>